<protein>
    <submittedName>
        <fullName evidence="2">Uncharacterized protein</fullName>
    </submittedName>
</protein>
<accession>A0A554WYZ1</accession>
<dbReference type="EMBL" id="VJON01000084">
    <property type="protein sequence ID" value="TSE28794.1"/>
    <property type="molecule type" value="Genomic_DNA"/>
</dbReference>
<feature type="region of interest" description="Disordered" evidence="1">
    <location>
        <begin position="36"/>
        <end position="72"/>
    </location>
</feature>
<comment type="caution">
    <text evidence="2">The sequence shown here is derived from an EMBL/GenBank/DDBJ whole genome shotgun (WGS) entry which is preliminary data.</text>
</comment>
<gene>
    <name evidence="2" type="ORF">Tchar_02662</name>
</gene>
<evidence type="ECO:0000313" key="3">
    <source>
        <dbReference type="Proteomes" id="UP000318294"/>
    </source>
</evidence>
<sequence length="295" mass="30972">MAAAGSLCMAPMRQRRRRAGSASTWLAAGRTAAHRCATRSRSSRAGGPGWSRWMARAPRPSSAPGQPTGPCTARPMASGGWVPPSPTSCTIAARPIRSGAGVTTRRAWRYRQTVSCHPASTPARWRGHNGCAANWASQNPLSWCRPCCASCVRGATATPWNPDATAATPPTSSGSIVAPGFASTSPPPSSWRCAPWIFRRASSPATRAASATPSTVCGRSATATPTPGPKCGCPARAGYASTPLPPWLPNVQPAVNGWWHRLPHCSRWPGRWTRTCTPRCGPCGKRPINAGTTGC</sequence>
<dbReference type="AlphaFoldDB" id="A0A554WYZ1"/>
<reference evidence="2 3" key="1">
    <citation type="submission" date="2019-07" db="EMBL/GenBank/DDBJ databases">
        <title>Tepidimonas charontis SPSP-6 draft genome.</title>
        <authorList>
            <person name="Da Costa M.S."/>
            <person name="Froufe H.J.C."/>
            <person name="Egas C."/>
            <person name="Albuquerque L."/>
        </authorList>
    </citation>
    <scope>NUCLEOTIDE SEQUENCE [LARGE SCALE GENOMIC DNA]</scope>
    <source>
        <strain evidence="2 3">SPSP-6</strain>
    </source>
</reference>
<dbReference type="Proteomes" id="UP000318294">
    <property type="component" value="Unassembled WGS sequence"/>
</dbReference>
<feature type="region of interest" description="Disordered" evidence="1">
    <location>
        <begin position="161"/>
        <end position="183"/>
    </location>
</feature>
<organism evidence="2 3">
    <name type="scientific">Tepidimonas charontis</name>
    <dbReference type="NCBI Taxonomy" id="2267262"/>
    <lineage>
        <taxon>Bacteria</taxon>
        <taxon>Pseudomonadati</taxon>
        <taxon>Pseudomonadota</taxon>
        <taxon>Betaproteobacteria</taxon>
        <taxon>Burkholderiales</taxon>
        <taxon>Tepidimonas</taxon>
    </lineage>
</organism>
<keyword evidence="3" id="KW-1185">Reference proteome</keyword>
<evidence type="ECO:0000313" key="2">
    <source>
        <dbReference type="EMBL" id="TSE28794.1"/>
    </source>
</evidence>
<proteinExistence type="predicted"/>
<evidence type="ECO:0000256" key="1">
    <source>
        <dbReference type="SAM" id="MobiDB-lite"/>
    </source>
</evidence>
<name>A0A554WYZ1_9BURK</name>